<reference evidence="2 3" key="2">
    <citation type="submission" date="2018-11" db="EMBL/GenBank/DDBJ databases">
        <authorList>
            <consortium name="Pathogen Informatics"/>
        </authorList>
    </citation>
    <scope>NUCLEOTIDE SEQUENCE [LARGE SCALE GENOMIC DNA]</scope>
</reference>
<evidence type="ECO:0000313" key="4">
    <source>
        <dbReference type="WBParaSite" id="NBR_0001138401-mRNA-1"/>
    </source>
</evidence>
<dbReference type="Proteomes" id="UP000271162">
    <property type="component" value="Unassembled WGS sequence"/>
</dbReference>
<evidence type="ECO:0000313" key="2">
    <source>
        <dbReference type="EMBL" id="VDL74974.1"/>
    </source>
</evidence>
<proteinExistence type="predicted"/>
<keyword evidence="3" id="KW-1185">Reference proteome</keyword>
<gene>
    <name evidence="2" type="ORF">NBR_LOCUS11385</name>
</gene>
<dbReference type="EMBL" id="UYSL01020515">
    <property type="protein sequence ID" value="VDL74974.1"/>
    <property type="molecule type" value="Genomic_DNA"/>
</dbReference>
<evidence type="ECO:0000256" key="1">
    <source>
        <dbReference type="SAM" id="MobiDB-lite"/>
    </source>
</evidence>
<feature type="region of interest" description="Disordered" evidence="1">
    <location>
        <begin position="27"/>
        <end position="58"/>
    </location>
</feature>
<name>A0A0N4Y5T2_NIPBR</name>
<dbReference type="AlphaFoldDB" id="A0A0N4Y5T2"/>
<sequence length="75" mass="8228">MMAGESSNTTSPGFCLVPAWILEQGQATKAGDVRRKSSWDHQDGSAGGRLDEPRQRKRRIEDGASVDWWLAVGGR</sequence>
<feature type="compositionally biased region" description="Basic and acidic residues" evidence="1">
    <location>
        <begin position="31"/>
        <end position="58"/>
    </location>
</feature>
<evidence type="ECO:0000313" key="3">
    <source>
        <dbReference type="Proteomes" id="UP000271162"/>
    </source>
</evidence>
<protein>
    <submittedName>
        <fullName evidence="2 4">Uncharacterized protein</fullName>
    </submittedName>
</protein>
<reference evidence="4" key="1">
    <citation type="submission" date="2017-02" db="UniProtKB">
        <authorList>
            <consortium name="WormBaseParasite"/>
        </authorList>
    </citation>
    <scope>IDENTIFICATION</scope>
</reference>
<organism evidence="4">
    <name type="scientific">Nippostrongylus brasiliensis</name>
    <name type="common">Rat hookworm</name>
    <dbReference type="NCBI Taxonomy" id="27835"/>
    <lineage>
        <taxon>Eukaryota</taxon>
        <taxon>Metazoa</taxon>
        <taxon>Ecdysozoa</taxon>
        <taxon>Nematoda</taxon>
        <taxon>Chromadorea</taxon>
        <taxon>Rhabditida</taxon>
        <taxon>Rhabditina</taxon>
        <taxon>Rhabditomorpha</taxon>
        <taxon>Strongyloidea</taxon>
        <taxon>Heligmosomidae</taxon>
        <taxon>Nippostrongylus</taxon>
    </lineage>
</organism>
<accession>A0A0N4Y5T2</accession>
<dbReference type="WBParaSite" id="NBR_0001138401-mRNA-1">
    <property type="protein sequence ID" value="NBR_0001138401-mRNA-1"/>
    <property type="gene ID" value="NBR_0001138401"/>
</dbReference>